<reference evidence="3 5" key="2">
    <citation type="submission" date="2018-08" db="EMBL/GenBank/DDBJ databases">
        <title>Genome Sequence of Clavibacter michiganensis Subspecies type strains, and the Atypical Peach-Colored Strains Isolated from Tomato.</title>
        <authorList>
            <person name="Osdaghi E."/>
            <person name="Portier P."/>
            <person name="Briand M."/>
            <person name="Jacques M.-A."/>
        </authorList>
    </citation>
    <scope>NUCLEOTIDE SEQUENCE [LARGE SCALE GENOMIC DNA]</scope>
    <source>
        <strain evidence="3 5">CFBP 6488</strain>
    </source>
</reference>
<reference evidence="2 4" key="1">
    <citation type="journal article" date="2015" name="Genome Announc.">
        <title>Complete Genome Sequence of Clavibacter michiganensis subsp. insidiosus R1-1 Using PacBio Single-Molecule Real-Time Technology.</title>
        <authorList>
            <person name="Lu Y."/>
            <person name="Samac D.A."/>
            <person name="Glazebrook J."/>
            <person name="Ishimaru C.A."/>
        </authorList>
    </citation>
    <scope>NUCLEOTIDE SEQUENCE [LARGE SCALE GENOMIC DNA]</scope>
    <source>
        <strain evidence="2 4">R1-1</strain>
    </source>
</reference>
<dbReference type="RefSeq" id="WP_045527674.1">
    <property type="nucleotide sequence ID" value="NZ_CP011043.1"/>
</dbReference>
<dbReference type="KEGG" id="cmh:VO01_06315"/>
<dbReference type="NCBIfam" id="NF046117">
    <property type="entry name" value="SCO4848_fam"/>
    <property type="match status" value="1"/>
</dbReference>
<dbReference type="HOGENOM" id="CLU_168335_1_1_11"/>
<dbReference type="EMBL" id="QWEA01000066">
    <property type="protein sequence ID" value="RIJ44318.1"/>
    <property type="molecule type" value="Genomic_DNA"/>
</dbReference>
<keyword evidence="1" id="KW-0472">Membrane</keyword>
<protein>
    <submittedName>
        <fullName evidence="2">Membrane protein</fullName>
    </submittedName>
</protein>
<dbReference type="Proteomes" id="UP000032604">
    <property type="component" value="Chromosome"/>
</dbReference>
<dbReference type="AlphaFoldDB" id="A0A0D5CGQ5"/>
<dbReference type="InterPro" id="IPR058061">
    <property type="entry name" value="SCO4848-like"/>
</dbReference>
<dbReference type="Pfam" id="PF26606">
    <property type="entry name" value="SCO4848"/>
    <property type="match status" value="1"/>
</dbReference>
<gene>
    <name evidence="3" type="ORF">DZF93_03315</name>
    <name evidence="2" type="ORF">VO01_06315</name>
</gene>
<evidence type="ECO:0000256" key="1">
    <source>
        <dbReference type="SAM" id="Phobius"/>
    </source>
</evidence>
<feature type="transmembrane region" description="Helical" evidence="1">
    <location>
        <begin position="40"/>
        <end position="70"/>
    </location>
</feature>
<accession>A0A0D5CGQ5</accession>
<name>A0A0D5CGQ5_9MICO</name>
<evidence type="ECO:0000313" key="4">
    <source>
        <dbReference type="Proteomes" id="UP000032604"/>
    </source>
</evidence>
<dbReference type="PATRIC" id="fig|33014.5.peg.1316"/>
<sequence length="71" mass="7601">MITLLAVLLLVNGVWNVVVWPQFLKRVAKDPRARAADGSRTAFFTVHLVLVSVSLLLALVSIIAAVAAFAS</sequence>
<evidence type="ECO:0000313" key="5">
    <source>
        <dbReference type="Proteomes" id="UP000266634"/>
    </source>
</evidence>
<keyword evidence="1" id="KW-0812">Transmembrane</keyword>
<dbReference type="EMBL" id="CP011043">
    <property type="protein sequence ID" value="AJW78796.1"/>
    <property type="molecule type" value="Genomic_DNA"/>
</dbReference>
<evidence type="ECO:0000313" key="2">
    <source>
        <dbReference type="EMBL" id="AJW78796.1"/>
    </source>
</evidence>
<keyword evidence="1" id="KW-1133">Transmembrane helix</keyword>
<proteinExistence type="predicted"/>
<evidence type="ECO:0000313" key="3">
    <source>
        <dbReference type="EMBL" id="RIJ44318.1"/>
    </source>
</evidence>
<organism evidence="2 4">
    <name type="scientific">Clavibacter michiganensis subsp. insidiosus</name>
    <dbReference type="NCBI Taxonomy" id="33014"/>
    <lineage>
        <taxon>Bacteria</taxon>
        <taxon>Bacillati</taxon>
        <taxon>Actinomycetota</taxon>
        <taxon>Actinomycetes</taxon>
        <taxon>Micrococcales</taxon>
        <taxon>Microbacteriaceae</taxon>
        <taxon>Clavibacter</taxon>
    </lineage>
</organism>
<dbReference type="Proteomes" id="UP000266634">
    <property type="component" value="Unassembled WGS sequence"/>
</dbReference>